<name>A0A9X4QM51_9BACL</name>
<evidence type="ECO:0000256" key="5">
    <source>
        <dbReference type="ARBA" id="ARBA00023136"/>
    </source>
</evidence>
<dbReference type="AlphaFoldDB" id="A0A9X4QM51"/>
<keyword evidence="4 6" id="KW-1133">Transmembrane helix</keyword>
<comment type="caution">
    <text evidence="7">The sequence shown here is derived from an EMBL/GenBank/DDBJ whole genome shotgun (WGS) entry which is preliminary data.</text>
</comment>
<gene>
    <name evidence="7" type="ORF">OMP38_07820</name>
</gene>
<dbReference type="PANTHER" id="PTHR30250:SF11">
    <property type="entry name" value="O-ANTIGEN TRANSPORTER-RELATED"/>
    <property type="match status" value="1"/>
</dbReference>
<evidence type="ECO:0000256" key="3">
    <source>
        <dbReference type="ARBA" id="ARBA00022692"/>
    </source>
</evidence>
<evidence type="ECO:0000256" key="6">
    <source>
        <dbReference type="SAM" id="Phobius"/>
    </source>
</evidence>
<keyword evidence="3 6" id="KW-0812">Transmembrane</keyword>
<comment type="subcellular location">
    <subcellularLocation>
        <location evidence="1">Cell membrane</location>
        <topology evidence="1">Multi-pass membrane protein</topology>
    </subcellularLocation>
</comment>
<feature type="transmembrane region" description="Helical" evidence="6">
    <location>
        <begin position="58"/>
        <end position="78"/>
    </location>
</feature>
<evidence type="ECO:0000256" key="4">
    <source>
        <dbReference type="ARBA" id="ARBA00022989"/>
    </source>
</evidence>
<dbReference type="Proteomes" id="UP001153387">
    <property type="component" value="Unassembled WGS sequence"/>
</dbReference>
<feature type="transmembrane region" description="Helical" evidence="6">
    <location>
        <begin position="12"/>
        <end position="37"/>
    </location>
</feature>
<dbReference type="EMBL" id="JAPDHZ010000002">
    <property type="protein sequence ID" value="MDG0790777.1"/>
    <property type="molecule type" value="Genomic_DNA"/>
</dbReference>
<evidence type="ECO:0000256" key="2">
    <source>
        <dbReference type="ARBA" id="ARBA00022475"/>
    </source>
</evidence>
<evidence type="ECO:0000313" key="8">
    <source>
        <dbReference type="Proteomes" id="UP001153387"/>
    </source>
</evidence>
<protein>
    <recommendedName>
        <fullName evidence="9">Polysaccharide biosynthesis protein C-terminal domain-containing protein</fullName>
    </recommendedName>
</protein>
<reference evidence="7 8" key="1">
    <citation type="submission" date="2022-10" db="EMBL/GenBank/DDBJ databases">
        <title>Comparative genomic analysis of Cohnella hashimotonis sp. nov., isolated from the International Space Station.</title>
        <authorList>
            <person name="Simpson A."/>
            <person name="Venkateswaran K."/>
        </authorList>
    </citation>
    <scope>NUCLEOTIDE SEQUENCE [LARGE SCALE GENOMIC DNA]</scope>
    <source>
        <strain evidence="7 8">DSM 18997</strain>
    </source>
</reference>
<proteinExistence type="predicted"/>
<dbReference type="GO" id="GO:0005886">
    <property type="term" value="C:plasma membrane"/>
    <property type="evidence" value="ECO:0007669"/>
    <property type="project" value="UniProtKB-SubCell"/>
</dbReference>
<evidence type="ECO:0008006" key="9">
    <source>
        <dbReference type="Google" id="ProtNLM"/>
    </source>
</evidence>
<dbReference type="RefSeq" id="WP_277564573.1">
    <property type="nucleotide sequence ID" value="NZ_JAPDHZ010000002.1"/>
</dbReference>
<keyword evidence="2" id="KW-1003">Cell membrane</keyword>
<dbReference type="InterPro" id="IPR050833">
    <property type="entry name" value="Poly_Biosynth_Transport"/>
</dbReference>
<keyword evidence="5 6" id="KW-0472">Membrane</keyword>
<keyword evidence="8" id="KW-1185">Reference proteome</keyword>
<evidence type="ECO:0000256" key="1">
    <source>
        <dbReference type="ARBA" id="ARBA00004651"/>
    </source>
</evidence>
<feature type="transmembrane region" description="Helical" evidence="6">
    <location>
        <begin position="161"/>
        <end position="179"/>
    </location>
</feature>
<sequence length="205" mass="21806">MLSLALSPYSLGLYAVASSIGGLLPSVVFGALGVFLWPKLMDLNEEQRQRKVESIHALLFYGSLAVTAAGASLLPFALPLLYGREYEPAVWMGLLLLAGSPLRICSAVLINYLNTIGKFHAVTLSEIVSLSSGFAIMLALLPVSGGTSAAIAMLAASAVKWIYAAVVACRSGLSPTDLFKPDMRLLSLRRIRAVRRPAIDARSEG</sequence>
<evidence type="ECO:0000313" key="7">
    <source>
        <dbReference type="EMBL" id="MDG0790777.1"/>
    </source>
</evidence>
<accession>A0A9X4QM51</accession>
<feature type="transmembrane region" description="Helical" evidence="6">
    <location>
        <begin position="90"/>
        <end position="113"/>
    </location>
</feature>
<dbReference type="PANTHER" id="PTHR30250">
    <property type="entry name" value="PST FAMILY PREDICTED COLANIC ACID TRANSPORTER"/>
    <property type="match status" value="1"/>
</dbReference>
<organism evidence="7 8">
    <name type="scientific">Cohnella ginsengisoli</name>
    <dbReference type="NCBI Taxonomy" id="425004"/>
    <lineage>
        <taxon>Bacteria</taxon>
        <taxon>Bacillati</taxon>
        <taxon>Bacillota</taxon>
        <taxon>Bacilli</taxon>
        <taxon>Bacillales</taxon>
        <taxon>Paenibacillaceae</taxon>
        <taxon>Cohnella</taxon>
    </lineage>
</organism>